<comment type="caution">
    <text evidence="3">The sequence shown here is derived from an EMBL/GenBank/DDBJ whole genome shotgun (WGS) entry which is preliminary data.</text>
</comment>
<dbReference type="InterPro" id="IPR022742">
    <property type="entry name" value="Hydrolase_4"/>
</dbReference>
<dbReference type="Gene3D" id="3.40.50.1820">
    <property type="entry name" value="alpha/beta hydrolase"/>
    <property type="match status" value="1"/>
</dbReference>
<dbReference type="GO" id="GO:0016787">
    <property type="term" value="F:hydrolase activity"/>
    <property type="evidence" value="ECO:0007669"/>
    <property type="project" value="UniProtKB-KW"/>
</dbReference>
<reference evidence="3 4" key="1">
    <citation type="journal article" date="2015" name="Genome Announc.">
        <title>Expanding the biotechnology potential of lactobacilli through comparative genomics of 213 strains and associated genera.</title>
        <authorList>
            <person name="Sun Z."/>
            <person name="Harris H.M."/>
            <person name="McCann A."/>
            <person name="Guo C."/>
            <person name="Argimon S."/>
            <person name="Zhang W."/>
            <person name="Yang X."/>
            <person name="Jeffery I.B."/>
            <person name="Cooney J.C."/>
            <person name="Kagawa T.F."/>
            <person name="Liu W."/>
            <person name="Song Y."/>
            <person name="Salvetti E."/>
            <person name="Wrobel A."/>
            <person name="Rasinkangas P."/>
            <person name="Parkhill J."/>
            <person name="Rea M.C."/>
            <person name="O'Sullivan O."/>
            <person name="Ritari J."/>
            <person name="Douillard F.P."/>
            <person name="Paul Ross R."/>
            <person name="Yang R."/>
            <person name="Briner A.E."/>
            <person name="Felis G.E."/>
            <person name="de Vos W.M."/>
            <person name="Barrangou R."/>
            <person name="Klaenhammer T.R."/>
            <person name="Caufield P.W."/>
            <person name="Cui Y."/>
            <person name="Zhang H."/>
            <person name="O'Toole P.W."/>
        </authorList>
    </citation>
    <scope>NUCLEOTIDE SEQUENCE [LARGE SCALE GENOMIC DNA]</scope>
    <source>
        <strain evidence="3 4">DSM 23829</strain>
    </source>
</reference>
<evidence type="ECO:0000313" key="4">
    <source>
        <dbReference type="Proteomes" id="UP000052012"/>
    </source>
</evidence>
<dbReference type="Proteomes" id="UP000052012">
    <property type="component" value="Unassembled WGS sequence"/>
</dbReference>
<feature type="domain" description="Serine aminopeptidase S33" evidence="2">
    <location>
        <begin position="90"/>
        <end position="201"/>
    </location>
</feature>
<dbReference type="PANTHER" id="PTHR43358">
    <property type="entry name" value="ALPHA/BETA-HYDROLASE"/>
    <property type="match status" value="1"/>
</dbReference>
<proteinExistence type="predicted"/>
<dbReference type="EMBL" id="AYYQ01000007">
    <property type="protein sequence ID" value="KRM69150.1"/>
    <property type="molecule type" value="Genomic_DNA"/>
</dbReference>
<dbReference type="PANTHER" id="PTHR43358:SF4">
    <property type="entry name" value="ALPHA_BETA HYDROLASE FOLD-1 DOMAIN-CONTAINING PROTEIN"/>
    <property type="match status" value="1"/>
</dbReference>
<name>A0A0R2APU9_9LACO</name>
<feature type="transmembrane region" description="Helical" evidence="1">
    <location>
        <begin position="6"/>
        <end position="29"/>
    </location>
</feature>
<evidence type="ECO:0000313" key="3">
    <source>
        <dbReference type="EMBL" id="KRM69150.1"/>
    </source>
</evidence>
<dbReference type="InterPro" id="IPR029058">
    <property type="entry name" value="AB_hydrolase_fold"/>
</dbReference>
<dbReference type="STRING" id="1423781.FD06_GL000357"/>
<keyword evidence="1" id="KW-1133">Transmembrane helix</keyword>
<dbReference type="InterPro" id="IPR052920">
    <property type="entry name" value="DNA-binding_regulatory"/>
</dbReference>
<accession>A0A0R2APU9</accession>
<keyword evidence="1" id="KW-0812">Transmembrane</keyword>
<keyword evidence="3" id="KW-0378">Hydrolase</keyword>
<organism evidence="3 4">
    <name type="scientific">Apilactobacillus ozensis DSM 23829 = JCM 17196</name>
    <dbReference type="NCBI Taxonomy" id="1423781"/>
    <lineage>
        <taxon>Bacteria</taxon>
        <taxon>Bacillati</taxon>
        <taxon>Bacillota</taxon>
        <taxon>Bacilli</taxon>
        <taxon>Lactobacillales</taxon>
        <taxon>Lactobacillaceae</taxon>
        <taxon>Apilactobacillus</taxon>
    </lineage>
</organism>
<dbReference type="SUPFAM" id="SSF53474">
    <property type="entry name" value="alpha/beta-Hydrolases"/>
    <property type="match status" value="1"/>
</dbReference>
<protein>
    <submittedName>
        <fullName evidence="3">Alpha beta hydrolase</fullName>
    </submittedName>
</protein>
<sequence>MSIKKNIAYLLSIPTMVGIGTFLFSEYLFKLGMSRKDLEPEPQKNQLKYANDYYKYVNWYLRIPKETWELNEVETNDRLVASYIPAEKQTNKTIIMAHGFGCNRETMANFAKMYHDMGLNVLMPDDRAHGESSGKYVTFGWLDRMDYLQWIHLVIDKLGNESEIMLFGISMGAGIVTMLSGEKLPKQVKAIIADCGYTNVADEFNYLLKMEYHLPSYPIEPLVSTINRRRLGYYLDDASCTSQLKKNKLPILFIHGSKDIYVPTYMSYENYRATKSAKQLWIVPGAGHEESYWINPLKYEQRVKQFLQTYYL</sequence>
<evidence type="ECO:0000259" key="2">
    <source>
        <dbReference type="Pfam" id="PF12146"/>
    </source>
</evidence>
<dbReference type="RefSeq" id="WP_054658837.1">
    <property type="nucleotide sequence ID" value="NZ_AYYQ01000007.1"/>
</dbReference>
<keyword evidence="4" id="KW-1185">Reference proteome</keyword>
<gene>
    <name evidence="3" type="ORF">FD06_GL000357</name>
</gene>
<dbReference type="PATRIC" id="fig|1423781.4.peg.367"/>
<dbReference type="OrthoDB" id="9776685at2"/>
<keyword evidence="1" id="KW-0472">Membrane</keyword>
<evidence type="ECO:0000256" key="1">
    <source>
        <dbReference type="SAM" id="Phobius"/>
    </source>
</evidence>
<dbReference type="Pfam" id="PF12146">
    <property type="entry name" value="Hydrolase_4"/>
    <property type="match status" value="1"/>
</dbReference>
<dbReference type="AlphaFoldDB" id="A0A0R2APU9"/>